<organism evidence="1 2">
    <name type="scientific">Gloeobacter kilaueensis (strain ATCC BAA-2537 / CCAP 1431/1 / ULC 316 / JS1)</name>
    <dbReference type="NCBI Taxonomy" id="1183438"/>
    <lineage>
        <taxon>Bacteria</taxon>
        <taxon>Bacillati</taxon>
        <taxon>Cyanobacteriota</taxon>
        <taxon>Cyanophyceae</taxon>
        <taxon>Gloeobacterales</taxon>
        <taxon>Gloeobacteraceae</taxon>
        <taxon>Gloeobacter</taxon>
    </lineage>
</organism>
<dbReference type="RefSeq" id="WP_023175931.1">
    <property type="nucleotide sequence ID" value="NC_022600.1"/>
</dbReference>
<keyword evidence="2" id="KW-1185">Reference proteome</keyword>
<name>U5QNJ8_GLOK1</name>
<dbReference type="InterPro" id="IPR014262">
    <property type="entry name" value="HAF_rpt"/>
</dbReference>
<dbReference type="HOGENOM" id="CLU_876494_0_0_3"/>
<dbReference type="eggNOG" id="COG5563">
    <property type="taxonomic scope" value="Bacteria"/>
</dbReference>
<protein>
    <submittedName>
        <fullName evidence="1">Uncharacterized protein</fullName>
    </submittedName>
</protein>
<evidence type="ECO:0000313" key="2">
    <source>
        <dbReference type="Proteomes" id="UP000017396"/>
    </source>
</evidence>
<dbReference type="STRING" id="1183438.GKIL_4316"/>
<sequence length="317" mass="34729">MKKHQTIALGTLGGRVSNATAINESGNIVGNAENEEGCARAFLYKQDGNKLINLGTLGGLQSSASAINSRGFVVGSAEIEDGVYHAFLYGSNSRELIDINVFEHARSDAKAINEQGHIVINSYSADKLTETLLFNLDTWETKQVAENIDYPCYGTAINNNDQVVGYIQSNEGARAFVYSSKSSVKPLSIVANDSFAFDINEQGLVTGYARQKTSFCAYIYDIYTDKIMYLDVAENQNCFARSINDNGFVVGTSQKLLEDNRTYYTYGFLYHDTMVDLNEIGIVTNLDNIVDATSINNSGYIVGSTTSQQAFLLKLDS</sequence>
<dbReference type="EMBL" id="CP003587">
    <property type="protein sequence ID" value="AGY60562.1"/>
    <property type="molecule type" value="Genomic_DNA"/>
</dbReference>
<dbReference type="SUPFAM" id="SSF69304">
    <property type="entry name" value="Tricorn protease N-terminal domain"/>
    <property type="match status" value="1"/>
</dbReference>
<dbReference type="Pfam" id="PF11949">
    <property type="entry name" value="DUF3466"/>
    <property type="match status" value="1"/>
</dbReference>
<proteinExistence type="predicted"/>
<dbReference type="NCBIfam" id="TIGR02913">
    <property type="entry name" value="HAF_rpt"/>
    <property type="match status" value="2"/>
</dbReference>
<dbReference type="OrthoDB" id="518002at2"/>
<dbReference type="AlphaFoldDB" id="U5QNJ8"/>
<dbReference type="Proteomes" id="UP000017396">
    <property type="component" value="Chromosome"/>
</dbReference>
<dbReference type="KEGG" id="glj:GKIL_4316"/>
<evidence type="ECO:0000313" key="1">
    <source>
        <dbReference type="EMBL" id="AGY60562.1"/>
    </source>
</evidence>
<reference evidence="1 2" key="1">
    <citation type="journal article" date="2013" name="PLoS ONE">
        <title>Cultivation and Complete Genome Sequencing of Gloeobacter kilaueensis sp. nov., from a Lava Cave in Kilauea Caldera, Hawai'i.</title>
        <authorList>
            <person name="Saw J.H."/>
            <person name="Schatz M."/>
            <person name="Brown M.V."/>
            <person name="Kunkel D.D."/>
            <person name="Foster J.S."/>
            <person name="Shick H."/>
            <person name="Christensen S."/>
            <person name="Hou S."/>
            <person name="Wan X."/>
            <person name="Donachie S.P."/>
        </authorList>
    </citation>
    <scope>NUCLEOTIDE SEQUENCE [LARGE SCALE GENOMIC DNA]</scope>
    <source>
        <strain evidence="2">JS</strain>
    </source>
</reference>
<accession>U5QNJ8</accession>
<dbReference type="InterPro" id="IPR022562">
    <property type="entry name" value="DUF3466"/>
</dbReference>
<gene>
    <name evidence="1" type="ORF">GKIL_4316</name>
</gene>